<evidence type="ECO:0000313" key="3">
    <source>
        <dbReference type="Proteomes" id="UP000504636"/>
    </source>
</evidence>
<organism evidence="2">
    <name type="scientific">Mytilinidion resinicola</name>
    <dbReference type="NCBI Taxonomy" id="574789"/>
    <lineage>
        <taxon>Eukaryota</taxon>
        <taxon>Fungi</taxon>
        <taxon>Dikarya</taxon>
        <taxon>Ascomycota</taxon>
        <taxon>Pezizomycotina</taxon>
        <taxon>Dothideomycetes</taxon>
        <taxon>Pleosporomycetidae</taxon>
        <taxon>Mytilinidiales</taxon>
        <taxon>Mytilinidiaceae</taxon>
        <taxon>Mytilinidion</taxon>
    </lineage>
</organism>
<protein>
    <submittedName>
        <fullName evidence="2 4">Uncharacterized protein</fullName>
    </submittedName>
</protein>
<feature type="compositionally biased region" description="Basic and acidic residues" evidence="1">
    <location>
        <begin position="34"/>
        <end position="50"/>
    </location>
</feature>
<gene>
    <name evidence="2 4" type="ORF">BDZ99DRAFT_548004</name>
</gene>
<reference evidence="4" key="2">
    <citation type="submission" date="2020-04" db="EMBL/GenBank/DDBJ databases">
        <authorList>
            <consortium name="NCBI Genome Project"/>
        </authorList>
    </citation>
    <scope>NUCLEOTIDE SEQUENCE</scope>
    <source>
        <strain evidence="4">CBS 304.34</strain>
    </source>
</reference>
<sequence>MNNEAKVRRSTKLLILGKAKVMSYEDLNEARAKRAAAKDKATAAPAEEKATAGNGKHGRPRKTPALEATAPEASLPEVWMTEAPEMRMSEVPETRMTEP</sequence>
<dbReference type="AlphaFoldDB" id="A0A6A6Y4Z2"/>
<feature type="region of interest" description="Disordered" evidence="1">
    <location>
        <begin position="34"/>
        <end position="99"/>
    </location>
</feature>
<dbReference type="Proteomes" id="UP000504636">
    <property type="component" value="Unplaced"/>
</dbReference>
<keyword evidence="3" id="KW-1185">Reference proteome</keyword>
<dbReference type="GeneID" id="54467797"/>
<proteinExistence type="predicted"/>
<dbReference type="EMBL" id="MU003720">
    <property type="protein sequence ID" value="KAF2802857.1"/>
    <property type="molecule type" value="Genomic_DNA"/>
</dbReference>
<dbReference type="OrthoDB" id="4357141at2759"/>
<feature type="compositionally biased region" description="Basic and acidic residues" evidence="1">
    <location>
        <begin position="84"/>
        <end position="99"/>
    </location>
</feature>
<reference evidence="2 4" key="1">
    <citation type="journal article" date="2020" name="Stud. Mycol.">
        <title>101 Dothideomycetes genomes: a test case for predicting lifestyles and emergence of pathogens.</title>
        <authorList>
            <person name="Haridas S."/>
            <person name="Albert R."/>
            <person name="Binder M."/>
            <person name="Bloem J."/>
            <person name="Labutti K."/>
            <person name="Salamov A."/>
            <person name="Andreopoulos B."/>
            <person name="Baker S."/>
            <person name="Barry K."/>
            <person name="Bills G."/>
            <person name="Bluhm B."/>
            <person name="Cannon C."/>
            <person name="Castanera R."/>
            <person name="Culley D."/>
            <person name="Daum C."/>
            <person name="Ezra D."/>
            <person name="Gonzalez J."/>
            <person name="Henrissat B."/>
            <person name="Kuo A."/>
            <person name="Liang C."/>
            <person name="Lipzen A."/>
            <person name="Lutzoni F."/>
            <person name="Magnuson J."/>
            <person name="Mondo S."/>
            <person name="Nolan M."/>
            <person name="Ohm R."/>
            <person name="Pangilinan J."/>
            <person name="Park H.-J."/>
            <person name="Ramirez L."/>
            <person name="Alfaro M."/>
            <person name="Sun H."/>
            <person name="Tritt A."/>
            <person name="Yoshinaga Y."/>
            <person name="Zwiers L.-H."/>
            <person name="Turgeon B."/>
            <person name="Goodwin S."/>
            <person name="Spatafora J."/>
            <person name="Crous P."/>
            <person name="Grigoriev I."/>
        </authorList>
    </citation>
    <scope>NUCLEOTIDE SEQUENCE</scope>
    <source>
        <strain evidence="2 4">CBS 304.34</strain>
    </source>
</reference>
<reference evidence="4" key="3">
    <citation type="submission" date="2025-04" db="UniProtKB">
        <authorList>
            <consortium name="RefSeq"/>
        </authorList>
    </citation>
    <scope>IDENTIFICATION</scope>
    <source>
        <strain evidence="4">CBS 304.34</strain>
    </source>
</reference>
<name>A0A6A6Y4Z2_9PEZI</name>
<evidence type="ECO:0000313" key="4">
    <source>
        <dbReference type="RefSeq" id="XP_033569821.1"/>
    </source>
</evidence>
<accession>A0A6A6Y4Z2</accession>
<evidence type="ECO:0000256" key="1">
    <source>
        <dbReference type="SAM" id="MobiDB-lite"/>
    </source>
</evidence>
<evidence type="ECO:0000313" key="2">
    <source>
        <dbReference type="EMBL" id="KAF2802857.1"/>
    </source>
</evidence>
<dbReference type="RefSeq" id="XP_033569821.1">
    <property type="nucleotide sequence ID" value="XM_033726904.1"/>
</dbReference>